<proteinExistence type="inferred from homology"/>
<gene>
    <name evidence="7" type="primary">CSF3</name>
    <name evidence="7" type="ORF">Y1Q_0012023</name>
</gene>
<dbReference type="PRINTS" id="PR00433">
    <property type="entry name" value="IL6GCSFMGF"/>
</dbReference>
<dbReference type="Pfam" id="PF16647">
    <property type="entry name" value="GCSF"/>
    <property type="match status" value="1"/>
</dbReference>
<comment type="subcellular location">
    <subcellularLocation>
        <location evidence="1">Secreted</location>
    </subcellularLocation>
</comment>
<dbReference type="STRING" id="8496.A0A151P5I2"/>
<dbReference type="eggNOG" id="ENOG502SCNA">
    <property type="taxonomic scope" value="Eukaryota"/>
</dbReference>
<dbReference type="GO" id="GO:0045639">
    <property type="term" value="P:positive regulation of myeloid cell differentiation"/>
    <property type="evidence" value="ECO:0007669"/>
    <property type="project" value="InterPro"/>
</dbReference>
<dbReference type="Proteomes" id="UP000050525">
    <property type="component" value="Unassembled WGS sequence"/>
</dbReference>
<sequence length="154" mass="17551">MDVETVRQHMCDNFQLCKEEELMLVKQNLNIFQPSLNQCLSKPFQVDVCFSQIREGLQTYHGYLSTIAQLLPGHSTQVEGLQLDTSNLSTNIQQQIEALGLNMGMVTYPKEEGQGTLLTFSSQFYQQAGGYIILANFQLFLDLAYRVLRHLIMP</sequence>
<evidence type="ECO:0000256" key="6">
    <source>
        <dbReference type="ARBA" id="ARBA00023180"/>
    </source>
</evidence>
<dbReference type="InterPro" id="IPR030473">
    <property type="entry name" value="IL6/GCSF/MGF_CS"/>
</dbReference>
<dbReference type="GO" id="GO:0006955">
    <property type="term" value="P:immune response"/>
    <property type="evidence" value="ECO:0007669"/>
    <property type="project" value="InterPro"/>
</dbReference>
<evidence type="ECO:0000256" key="1">
    <source>
        <dbReference type="ARBA" id="ARBA00004613"/>
    </source>
</evidence>
<keyword evidence="8" id="KW-1185">Reference proteome</keyword>
<dbReference type="GO" id="GO:0005125">
    <property type="term" value="F:cytokine activity"/>
    <property type="evidence" value="ECO:0007669"/>
    <property type="project" value="InterPro"/>
</dbReference>
<keyword evidence="5" id="KW-1015">Disulfide bond</keyword>
<dbReference type="PANTHER" id="PTHR10511:SF2">
    <property type="entry name" value="GRANULOCYTE COLONY-STIMULATING FACTOR"/>
    <property type="match status" value="1"/>
</dbReference>
<dbReference type="SUPFAM" id="SSF47266">
    <property type="entry name" value="4-helical cytokines"/>
    <property type="match status" value="1"/>
</dbReference>
<evidence type="ECO:0000256" key="2">
    <source>
        <dbReference type="ARBA" id="ARBA00007432"/>
    </source>
</evidence>
<dbReference type="PROSITE" id="PS00254">
    <property type="entry name" value="INTERLEUKIN_6"/>
    <property type="match status" value="1"/>
</dbReference>
<dbReference type="EMBL" id="AKHW03000817">
    <property type="protein sequence ID" value="KYO44230.1"/>
    <property type="molecule type" value="Genomic_DNA"/>
</dbReference>
<dbReference type="InterPro" id="IPR009079">
    <property type="entry name" value="4_helix_cytokine-like_core"/>
</dbReference>
<evidence type="ECO:0000256" key="3">
    <source>
        <dbReference type="ARBA" id="ARBA00022525"/>
    </source>
</evidence>
<keyword evidence="3" id="KW-0964">Secreted</keyword>
<dbReference type="Gene3D" id="1.20.1250.10">
    <property type="match status" value="1"/>
</dbReference>
<dbReference type="InterPro" id="IPR040117">
    <property type="entry name" value="GCSF/MGF"/>
</dbReference>
<dbReference type="GO" id="GO:0008083">
    <property type="term" value="F:growth factor activity"/>
    <property type="evidence" value="ECO:0007669"/>
    <property type="project" value="UniProtKB-KW"/>
</dbReference>
<evidence type="ECO:0000256" key="5">
    <source>
        <dbReference type="ARBA" id="ARBA00023157"/>
    </source>
</evidence>
<dbReference type="AlphaFoldDB" id="A0A151P5I2"/>
<name>A0A151P5I2_ALLMI</name>
<dbReference type="InterPro" id="IPR030474">
    <property type="entry name" value="IL-6/GCSF/MGF"/>
</dbReference>
<comment type="caution">
    <text evidence="7">The sequence shown here is derived from an EMBL/GenBank/DDBJ whole genome shotgun (WGS) entry which is preliminary data.</text>
</comment>
<dbReference type="GO" id="GO:0005130">
    <property type="term" value="F:granulocyte colony-stimulating factor receptor binding"/>
    <property type="evidence" value="ECO:0007669"/>
    <property type="project" value="TreeGrafter"/>
</dbReference>
<reference evidence="7 8" key="1">
    <citation type="journal article" date="2012" name="Genome Biol.">
        <title>Sequencing three crocodilian genomes to illuminate the evolution of archosaurs and amniotes.</title>
        <authorList>
            <person name="St John J.A."/>
            <person name="Braun E.L."/>
            <person name="Isberg S.R."/>
            <person name="Miles L.G."/>
            <person name="Chong A.Y."/>
            <person name="Gongora J."/>
            <person name="Dalzell P."/>
            <person name="Moran C."/>
            <person name="Bed'hom B."/>
            <person name="Abzhanov A."/>
            <person name="Burgess S.C."/>
            <person name="Cooksey A.M."/>
            <person name="Castoe T.A."/>
            <person name="Crawford N.G."/>
            <person name="Densmore L.D."/>
            <person name="Drew J.C."/>
            <person name="Edwards S.V."/>
            <person name="Faircloth B.C."/>
            <person name="Fujita M.K."/>
            <person name="Greenwold M.J."/>
            <person name="Hoffmann F.G."/>
            <person name="Howard J.M."/>
            <person name="Iguchi T."/>
            <person name="Janes D.E."/>
            <person name="Khan S.Y."/>
            <person name="Kohno S."/>
            <person name="de Koning A.J."/>
            <person name="Lance S.L."/>
            <person name="McCarthy F.M."/>
            <person name="McCormack J.E."/>
            <person name="Merchant M.E."/>
            <person name="Peterson D.G."/>
            <person name="Pollock D.D."/>
            <person name="Pourmand N."/>
            <person name="Raney B.J."/>
            <person name="Roessler K.A."/>
            <person name="Sanford J.R."/>
            <person name="Sawyer R.H."/>
            <person name="Schmidt C.J."/>
            <person name="Triplett E.W."/>
            <person name="Tuberville T.D."/>
            <person name="Venegas-Anaya M."/>
            <person name="Howard J.T."/>
            <person name="Jarvis E.D."/>
            <person name="Guillette L.J.Jr."/>
            <person name="Glenn T.C."/>
            <person name="Green R.E."/>
            <person name="Ray D.A."/>
        </authorList>
    </citation>
    <scope>NUCLEOTIDE SEQUENCE [LARGE SCALE GENOMIC DNA]</scope>
    <source>
        <strain evidence="7">KSC_2009_1</strain>
    </source>
</reference>
<comment type="similarity">
    <text evidence="2">Belongs to the IL-6 superfamily.</text>
</comment>
<protein>
    <submittedName>
        <fullName evidence="7">Granulocyte colony-stimulating factor</fullName>
    </submittedName>
</protein>
<organism evidence="7 8">
    <name type="scientific">Alligator mississippiensis</name>
    <name type="common">American alligator</name>
    <dbReference type="NCBI Taxonomy" id="8496"/>
    <lineage>
        <taxon>Eukaryota</taxon>
        <taxon>Metazoa</taxon>
        <taxon>Chordata</taxon>
        <taxon>Craniata</taxon>
        <taxon>Vertebrata</taxon>
        <taxon>Euteleostomi</taxon>
        <taxon>Archelosauria</taxon>
        <taxon>Archosauria</taxon>
        <taxon>Crocodylia</taxon>
        <taxon>Alligatoridae</taxon>
        <taxon>Alligatorinae</taxon>
        <taxon>Alligator</taxon>
    </lineage>
</organism>
<evidence type="ECO:0000313" key="8">
    <source>
        <dbReference type="Proteomes" id="UP000050525"/>
    </source>
</evidence>
<evidence type="ECO:0000256" key="4">
    <source>
        <dbReference type="ARBA" id="ARBA00023030"/>
    </source>
</evidence>
<dbReference type="PANTHER" id="PTHR10511">
    <property type="entry name" value="GRANULOCYTE COLONY-STIMULATING FACTOR"/>
    <property type="match status" value="1"/>
</dbReference>
<evidence type="ECO:0000313" key="7">
    <source>
        <dbReference type="EMBL" id="KYO44230.1"/>
    </source>
</evidence>
<keyword evidence="6" id="KW-0325">Glycoprotein</keyword>
<dbReference type="SMART" id="SM00126">
    <property type="entry name" value="IL6"/>
    <property type="match status" value="1"/>
</dbReference>
<keyword evidence="4" id="KW-0339">Growth factor</keyword>
<accession>A0A151P5I2</accession>
<dbReference type="GO" id="GO:0005576">
    <property type="term" value="C:extracellular region"/>
    <property type="evidence" value="ECO:0007669"/>
    <property type="project" value="UniProtKB-SubCell"/>
</dbReference>